<dbReference type="Proteomes" id="UP000637578">
    <property type="component" value="Unassembled WGS sequence"/>
</dbReference>
<dbReference type="PANTHER" id="PTHR30055:SF209">
    <property type="entry name" value="POSSIBLE TRANSCRIPTIONAL REGULATORY PROTEIN (PROBABLY TETR-FAMILY)"/>
    <property type="match status" value="1"/>
</dbReference>
<organism evidence="9 10">
    <name type="scientific">Longimycelium tulufanense</name>
    <dbReference type="NCBI Taxonomy" id="907463"/>
    <lineage>
        <taxon>Bacteria</taxon>
        <taxon>Bacillati</taxon>
        <taxon>Actinomycetota</taxon>
        <taxon>Actinomycetes</taxon>
        <taxon>Pseudonocardiales</taxon>
        <taxon>Pseudonocardiaceae</taxon>
        <taxon>Longimycelium</taxon>
    </lineage>
</organism>
<feature type="region of interest" description="Disordered" evidence="6">
    <location>
        <begin position="167"/>
        <end position="214"/>
    </location>
</feature>
<dbReference type="CDD" id="cd00397">
    <property type="entry name" value="DNA_BRE_C"/>
    <property type="match status" value="1"/>
</dbReference>
<dbReference type="Pfam" id="PF00589">
    <property type="entry name" value="Phage_integrase"/>
    <property type="match status" value="1"/>
</dbReference>
<dbReference type="Pfam" id="PF13305">
    <property type="entry name" value="TetR_C_33"/>
    <property type="match status" value="1"/>
</dbReference>
<protein>
    <submittedName>
        <fullName evidence="9">Uncharacterized protein</fullName>
    </submittedName>
</protein>
<dbReference type="InterPro" id="IPR013762">
    <property type="entry name" value="Integrase-like_cat_sf"/>
</dbReference>
<keyword evidence="1" id="KW-0805">Transcription regulation</keyword>
<dbReference type="GO" id="GO:0003700">
    <property type="term" value="F:DNA-binding transcription factor activity"/>
    <property type="evidence" value="ECO:0007669"/>
    <property type="project" value="TreeGrafter"/>
</dbReference>
<dbReference type="InterPro" id="IPR002104">
    <property type="entry name" value="Integrase_catalytic"/>
</dbReference>
<proteinExistence type="predicted"/>
<feature type="DNA-binding region" description="H-T-H motif" evidence="5">
    <location>
        <begin position="22"/>
        <end position="41"/>
    </location>
</feature>
<dbReference type="EMBL" id="BMMK01000031">
    <property type="protein sequence ID" value="GGM73876.1"/>
    <property type="molecule type" value="Genomic_DNA"/>
</dbReference>
<reference evidence="9" key="2">
    <citation type="submission" date="2020-09" db="EMBL/GenBank/DDBJ databases">
        <authorList>
            <person name="Sun Q."/>
            <person name="Zhou Y."/>
        </authorList>
    </citation>
    <scope>NUCLEOTIDE SEQUENCE</scope>
    <source>
        <strain evidence="9">CGMCC 4.5737</strain>
    </source>
</reference>
<evidence type="ECO:0000256" key="6">
    <source>
        <dbReference type="SAM" id="MobiDB-lite"/>
    </source>
</evidence>
<dbReference type="InterPro" id="IPR025996">
    <property type="entry name" value="MT1864/Rv1816-like_C"/>
</dbReference>
<evidence type="ECO:0000313" key="10">
    <source>
        <dbReference type="Proteomes" id="UP000637578"/>
    </source>
</evidence>
<dbReference type="Gene3D" id="1.10.357.10">
    <property type="entry name" value="Tetracycline Repressor, domain 2"/>
    <property type="match status" value="1"/>
</dbReference>
<dbReference type="SUPFAM" id="SSF46689">
    <property type="entry name" value="Homeodomain-like"/>
    <property type="match status" value="1"/>
</dbReference>
<dbReference type="Pfam" id="PF00440">
    <property type="entry name" value="TetR_N"/>
    <property type="match status" value="1"/>
</dbReference>
<dbReference type="GO" id="GO:0000976">
    <property type="term" value="F:transcription cis-regulatory region binding"/>
    <property type="evidence" value="ECO:0007669"/>
    <property type="project" value="TreeGrafter"/>
</dbReference>
<keyword evidence="4" id="KW-0233">DNA recombination</keyword>
<evidence type="ECO:0000256" key="3">
    <source>
        <dbReference type="ARBA" id="ARBA00023163"/>
    </source>
</evidence>
<dbReference type="Gene3D" id="1.10.443.10">
    <property type="entry name" value="Intergrase catalytic core"/>
    <property type="match status" value="1"/>
</dbReference>
<dbReference type="PROSITE" id="PS50977">
    <property type="entry name" value="HTH_TETR_2"/>
    <property type="match status" value="1"/>
</dbReference>
<dbReference type="PROSITE" id="PS51898">
    <property type="entry name" value="TYR_RECOMBINASE"/>
    <property type="match status" value="1"/>
</dbReference>
<evidence type="ECO:0000259" key="7">
    <source>
        <dbReference type="PROSITE" id="PS50977"/>
    </source>
</evidence>
<reference evidence="9" key="1">
    <citation type="journal article" date="2014" name="Int. J. Syst. Evol. Microbiol.">
        <title>Complete genome sequence of Corynebacterium casei LMG S-19264T (=DSM 44701T), isolated from a smear-ripened cheese.</title>
        <authorList>
            <consortium name="US DOE Joint Genome Institute (JGI-PGF)"/>
            <person name="Walter F."/>
            <person name="Albersmeier A."/>
            <person name="Kalinowski J."/>
            <person name="Ruckert C."/>
        </authorList>
    </citation>
    <scope>NUCLEOTIDE SEQUENCE</scope>
    <source>
        <strain evidence="9">CGMCC 4.5737</strain>
    </source>
</reference>
<keyword evidence="10" id="KW-1185">Reference proteome</keyword>
<gene>
    <name evidence="9" type="ORF">GCM10012275_50710</name>
</gene>
<evidence type="ECO:0000313" key="9">
    <source>
        <dbReference type="EMBL" id="GGM73876.1"/>
    </source>
</evidence>
<evidence type="ECO:0000256" key="5">
    <source>
        <dbReference type="PROSITE-ProRule" id="PRU00335"/>
    </source>
</evidence>
<dbReference type="InterPro" id="IPR009057">
    <property type="entry name" value="Homeodomain-like_sf"/>
</dbReference>
<dbReference type="InterPro" id="IPR036271">
    <property type="entry name" value="Tet_transcr_reg_TetR-rel_C_sf"/>
</dbReference>
<keyword evidence="3" id="KW-0804">Transcription</keyword>
<name>A0A8J3CGY9_9PSEU</name>
<dbReference type="InterPro" id="IPR001647">
    <property type="entry name" value="HTH_TetR"/>
</dbReference>
<evidence type="ECO:0000256" key="1">
    <source>
        <dbReference type="ARBA" id="ARBA00023015"/>
    </source>
</evidence>
<dbReference type="RefSeq" id="WP_189060935.1">
    <property type="nucleotide sequence ID" value="NZ_BMMK01000031.1"/>
</dbReference>
<evidence type="ECO:0000256" key="2">
    <source>
        <dbReference type="ARBA" id="ARBA00023125"/>
    </source>
</evidence>
<feature type="domain" description="Tyr recombinase" evidence="8">
    <location>
        <begin position="325"/>
        <end position="512"/>
    </location>
</feature>
<evidence type="ECO:0000256" key="4">
    <source>
        <dbReference type="ARBA" id="ARBA00023172"/>
    </source>
</evidence>
<dbReference type="SUPFAM" id="SSF48498">
    <property type="entry name" value="Tetracyclin repressor-like, C-terminal domain"/>
    <property type="match status" value="1"/>
</dbReference>
<comment type="caution">
    <text evidence="9">The sequence shown here is derived from an EMBL/GenBank/DDBJ whole genome shotgun (WGS) entry which is preliminary data.</text>
</comment>
<feature type="compositionally biased region" description="Basic residues" evidence="6">
    <location>
        <begin position="169"/>
        <end position="187"/>
    </location>
</feature>
<dbReference type="InterPro" id="IPR050109">
    <property type="entry name" value="HTH-type_TetR-like_transc_reg"/>
</dbReference>
<dbReference type="AlphaFoldDB" id="A0A8J3CGY9"/>
<feature type="domain" description="HTH tetR-type" evidence="7">
    <location>
        <begin position="1"/>
        <end position="59"/>
    </location>
</feature>
<dbReference type="GO" id="GO:0015074">
    <property type="term" value="P:DNA integration"/>
    <property type="evidence" value="ECO:0007669"/>
    <property type="project" value="InterPro"/>
</dbReference>
<accession>A0A8J3CGY9</accession>
<dbReference type="PANTHER" id="PTHR30055">
    <property type="entry name" value="HTH-TYPE TRANSCRIPTIONAL REGULATOR RUTR"/>
    <property type="match status" value="1"/>
</dbReference>
<feature type="region of interest" description="Disordered" evidence="6">
    <location>
        <begin position="503"/>
        <end position="544"/>
    </location>
</feature>
<feature type="compositionally biased region" description="Polar residues" evidence="6">
    <location>
        <begin position="535"/>
        <end position="544"/>
    </location>
</feature>
<feature type="compositionally biased region" description="Basic and acidic residues" evidence="6">
    <location>
        <begin position="505"/>
        <end position="518"/>
    </location>
</feature>
<evidence type="ECO:0000259" key="8">
    <source>
        <dbReference type="PROSITE" id="PS51898"/>
    </source>
</evidence>
<dbReference type="InterPro" id="IPR011010">
    <property type="entry name" value="DNA_brk_join_enz"/>
</dbReference>
<dbReference type="SUPFAM" id="SSF56349">
    <property type="entry name" value="DNA breaking-rejoining enzymes"/>
    <property type="match status" value="1"/>
</dbReference>
<keyword evidence="2 5" id="KW-0238">DNA-binding</keyword>
<dbReference type="GO" id="GO:0006310">
    <property type="term" value="P:DNA recombination"/>
    <property type="evidence" value="ECO:0007669"/>
    <property type="project" value="UniProtKB-KW"/>
</dbReference>
<sequence length="544" mass="59845">MRGRLVEAAVRLLAEQGPAAVQARRLAQQVGASTMAVYHYFGGMPQLLGAVIEEGFRRLDTRLTAVPVTDDPVTNLGRLALAYRAAARKNPHLYDLMFGLSSPGGHRPEDAPSATSEQSVSQRAYGHLVDASERAIRAGRIRNQDPAHVAAQLWSTLHGYVTLELAGHPRSRPRRHRPGGRRLHRRRAMTEAPGSRSGTARHLRPVPDEAATSTPGGVAMAEALASFLSHLASRRGRSGRITSPETLRSYTSALPKAFAGIDHLAALDGGGRDRLHANIHTAWGSAQPSTFNAKRAAVASALAYFAAQDWITDAAAVLAGLDRQPQPKPTDEKVRTREAIDRLIADKRHPLEDRTLWAMLYATAARAEEVLRLNIENLDRANRRAHTIRKGGKQDQLLYDGRTARMLGQLLGRRRTGPIFLSTRTAPDGTARTGTFDPASRRLRMTYRTAERHIGTATGGWDLHDLRHSRLTHAGEDGATEADLMNLSGHEDRRTLQRYLNPSKEGTHQRLDDIDNRRHTWTPGADELTDRLARASSQTTRSAH</sequence>